<dbReference type="Proteomes" id="UP000195766">
    <property type="component" value="Unassembled WGS sequence"/>
</dbReference>
<accession>A0A1R4GAB3</accession>
<dbReference type="RefSeq" id="WP_179205083.1">
    <property type="nucleotide sequence ID" value="NZ_FUIE01000057.1"/>
</dbReference>
<name>A0A1R4GAB3_BREDI</name>
<evidence type="ECO:0000313" key="3">
    <source>
        <dbReference type="Proteomes" id="UP000195766"/>
    </source>
</evidence>
<feature type="transmembrane region" description="Helical" evidence="1">
    <location>
        <begin position="12"/>
        <end position="32"/>
    </location>
</feature>
<keyword evidence="1" id="KW-0472">Membrane</keyword>
<dbReference type="EMBL" id="FUIE01000057">
    <property type="protein sequence ID" value="SJM65119.1"/>
    <property type="molecule type" value="Genomic_DNA"/>
</dbReference>
<evidence type="ECO:0000313" key="2">
    <source>
        <dbReference type="EMBL" id="SJM65119.1"/>
    </source>
</evidence>
<keyword evidence="1" id="KW-0812">Transmembrane</keyword>
<dbReference type="AlphaFoldDB" id="A0A1R4GAB3"/>
<evidence type="ECO:0000256" key="1">
    <source>
        <dbReference type="SAM" id="Phobius"/>
    </source>
</evidence>
<reference evidence="2 3" key="1">
    <citation type="submission" date="2017-02" db="EMBL/GenBank/DDBJ databases">
        <authorList>
            <person name="Peterson S.W."/>
        </authorList>
    </citation>
    <scope>NUCLEOTIDE SEQUENCE [LARGE SCALE GENOMIC DNA]</scope>
    <source>
        <strain evidence="2 3">3F5N</strain>
    </source>
</reference>
<gene>
    <name evidence="2" type="ORF">FM111_11030</name>
</gene>
<sequence>MFNLFSTAADRFSGFAMGVCGALLISLAVQAVPTFGRSVETPATVAQVAVKLTAR</sequence>
<organism evidence="2 3">
    <name type="scientific">Brevundimonas diminuta 3F5N</name>
    <dbReference type="NCBI Taxonomy" id="1255603"/>
    <lineage>
        <taxon>Bacteria</taxon>
        <taxon>Pseudomonadati</taxon>
        <taxon>Pseudomonadota</taxon>
        <taxon>Alphaproteobacteria</taxon>
        <taxon>Caulobacterales</taxon>
        <taxon>Caulobacteraceae</taxon>
        <taxon>Brevundimonas</taxon>
    </lineage>
</organism>
<protein>
    <submittedName>
        <fullName evidence="2">Uncharacterized protein</fullName>
    </submittedName>
</protein>
<keyword evidence="1" id="KW-1133">Transmembrane helix</keyword>
<proteinExistence type="predicted"/>